<keyword evidence="3 8" id="KW-1015">Disulfide bond</keyword>
<dbReference type="NCBIfam" id="TIGR01068">
    <property type="entry name" value="thioredoxin"/>
    <property type="match status" value="1"/>
</dbReference>
<dbReference type="SUPFAM" id="SSF52833">
    <property type="entry name" value="Thioredoxin-like"/>
    <property type="match status" value="1"/>
</dbReference>
<dbReference type="GO" id="GO:0015035">
    <property type="term" value="F:protein-disulfide reductase activity"/>
    <property type="evidence" value="ECO:0007669"/>
    <property type="project" value="UniProtKB-UniRule"/>
</dbReference>
<dbReference type="InterPro" id="IPR036249">
    <property type="entry name" value="Thioredoxin-like_sf"/>
</dbReference>
<comment type="similarity">
    <text evidence="6">Belongs to the thioredoxin family.</text>
</comment>
<feature type="site" description="Contributes to redox potential value" evidence="7">
    <location>
        <position position="38"/>
    </location>
</feature>
<organism evidence="10">
    <name type="scientific">Paraconexibacter sp. AEG42_29</name>
    <dbReference type="NCBI Taxonomy" id="2997339"/>
    <lineage>
        <taxon>Bacteria</taxon>
        <taxon>Bacillati</taxon>
        <taxon>Actinomycetota</taxon>
        <taxon>Thermoleophilia</taxon>
        <taxon>Solirubrobacterales</taxon>
        <taxon>Paraconexibacteraceae</taxon>
        <taxon>Paraconexibacter</taxon>
    </lineage>
</organism>
<keyword evidence="4 8" id="KW-0676">Redox-active center</keyword>
<sequence>MTQLSTLVVPVTDDAFTAVVLESDRPVVVDFWAPWCGPCRVMAPVFEELAGSLPHVLFAKVDIDAEQVTAARYGVLAAPTLIVFRAGQPVLTLVGSRPRRRLERELEAVLSAAR</sequence>
<dbReference type="InterPro" id="IPR013766">
    <property type="entry name" value="Thioredoxin_domain"/>
</dbReference>
<evidence type="ECO:0000256" key="4">
    <source>
        <dbReference type="ARBA" id="ARBA00023284"/>
    </source>
</evidence>
<feature type="domain" description="Thioredoxin" evidence="9">
    <location>
        <begin position="1"/>
        <end position="111"/>
    </location>
</feature>
<feature type="disulfide bond" description="Redox-active" evidence="8">
    <location>
        <begin position="36"/>
        <end position="39"/>
    </location>
</feature>
<dbReference type="PROSITE" id="PS51352">
    <property type="entry name" value="THIOREDOXIN_2"/>
    <property type="match status" value="1"/>
</dbReference>
<accession>A0AAU7B0H1</accession>
<feature type="active site" description="Nucleophile" evidence="7">
    <location>
        <position position="39"/>
    </location>
</feature>
<dbReference type="PANTHER" id="PTHR46115">
    <property type="entry name" value="THIOREDOXIN-LIKE PROTEIN 1"/>
    <property type="match status" value="1"/>
</dbReference>
<feature type="active site" description="Nucleophile" evidence="7">
    <location>
        <position position="36"/>
    </location>
</feature>
<protein>
    <recommendedName>
        <fullName evidence="5 6">Thioredoxin</fullName>
    </recommendedName>
</protein>
<dbReference type="FunFam" id="3.40.30.10:FF:000001">
    <property type="entry name" value="Thioredoxin"/>
    <property type="match status" value="1"/>
</dbReference>
<dbReference type="InterPro" id="IPR005746">
    <property type="entry name" value="Thioredoxin"/>
</dbReference>
<dbReference type="PIRSF" id="PIRSF000077">
    <property type="entry name" value="Thioredoxin"/>
    <property type="match status" value="1"/>
</dbReference>
<proteinExistence type="inferred from homology"/>
<dbReference type="KEGG" id="parq:DSM112329_04379"/>
<dbReference type="PRINTS" id="PR00421">
    <property type="entry name" value="THIOREDOXIN"/>
</dbReference>
<gene>
    <name evidence="10" type="primary">trxA_1</name>
    <name evidence="10" type="ORF">DSM112329_04379</name>
</gene>
<feature type="site" description="Contributes to redox potential value" evidence="7">
    <location>
        <position position="37"/>
    </location>
</feature>
<dbReference type="Gene3D" id="3.40.30.10">
    <property type="entry name" value="Glutaredoxin"/>
    <property type="match status" value="1"/>
</dbReference>
<dbReference type="Pfam" id="PF00085">
    <property type="entry name" value="Thioredoxin"/>
    <property type="match status" value="1"/>
</dbReference>
<evidence type="ECO:0000256" key="8">
    <source>
        <dbReference type="PIRSR" id="PIRSR000077-4"/>
    </source>
</evidence>
<dbReference type="AlphaFoldDB" id="A0AAU7B0H1"/>
<keyword evidence="1" id="KW-0813">Transport</keyword>
<evidence type="ECO:0000256" key="7">
    <source>
        <dbReference type="PIRSR" id="PIRSR000077-1"/>
    </source>
</evidence>
<evidence type="ECO:0000256" key="1">
    <source>
        <dbReference type="ARBA" id="ARBA00022448"/>
    </source>
</evidence>
<dbReference type="RefSeq" id="WP_354698688.1">
    <property type="nucleotide sequence ID" value="NZ_CP114014.1"/>
</dbReference>
<name>A0AAU7B0H1_9ACTN</name>
<dbReference type="InterPro" id="IPR017937">
    <property type="entry name" value="Thioredoxin_CS"/>
</dbReference>
<reference evidence="10" key="1">
    <citation type="submission" date="2022-12" db="EMBL/GenBank/DDBJ databases">
        <title>Paraconexibacter alkalitolerans sp. nov. and Baekduia alba sp. nov., isolated from soil and emended description of the genera Paraconexibacter (Chun et al., 2020) and Baekduia (An et al., 2020).</title>
        <authorList>
            <person name="Vieira S."/>
            <person name="Huber K.J."/>
            <person name="Geppert A."/>
            <person name="Wolf J."/>
            <person name="Neumann-Schaal M."/>
            <person name="Muesken M."/>
            <person name="Overmann J."/>
        </authorList>
    </citation>
    <scope>NUCLEOTIDE SEQUENCE</scope>
    <source>
        <strain evidence="10">AEG42_29</strain>
    </source>
</reference>
<dbReference type="EMBL" id="CP114014">
    <property type="protein sequence ID" value="XAY07496.1"/>
    <property type="molecule type" value="Genomic_DNA"/>
</dbReference>
<keyword evidence="2" id="KW-0249">Electron transport</keyword>
<dbReference type="PROSITE" id="PS00194">
    <property type="entry name" value="THIOREDOXIN_1"/>
    <property type="match status" value="1"/>
</dbReference>
<evidence type="ECO:0000256" key="3">
    <source>
        <dbReference type="ARBA" id="ARBA00023157"/>
    </source>
</evidence>
<evidence type="ECO:0000256" key="6">
    <source>
        <dbReference type="PIRNR" id="PIRNR000077"/>
    </source>
</evidence>
<evidence type="ECO:0000256" key="2">
    <source>
        <dbReference type="ARBA" id="ARBA00022982"/>
    </source>
</evidence>
<dbReference type="CDD" id="cd02947">
    <property type="entry name" value="TRX_family"/>
    <property type="match status" value="1"/>
</dbReference>
<feature type="site" description="Deprotonates C-terminal active site Cys" evidence="7">
    <location>
        <position position="30"/>
    </location>
</feature>
<evidence type="ECO:0000313" key="10">
    <source>
        <dbReference type="EMBL" id="XAY07496.1"/>
    </source>
</evidence>
<evidence type="ECO:0000256" key="5">
    <source>
        <dbReference type="NCBIfam" id="TIGR01068"/>
    </source>
</evidence>
<evidence type="ECO:0000259" key="9">
    <source>
        <dbReference type="PROSITE" id="PS51352"/>
    </source>
</evidence>